<dbReference type="Pfam" id="PF21806">
    <property type="entry name" value="DUF6879"/>
    <property type="match status" value="1"/>
</dbReference>
<dbReference type="RefSeq" id="WP_189320239.1">
    <property type="nucleotide sequence ID" value="NZ_BMPQ01000001.1"/>
</dbReference>
<comment type="caution">
    <text evidence="2">The sequence shown here is derived from an EMBL/GenBank/DDBJ whole genome shotgun (WGS) entry which is preliminary data.</text>
</comment>
<dbReference type="EMBL" id="BMPQ01000001">
    <property type="protein sequence ID" value="GGK48097.1"/>
    <property type="molecule type" value="Genomic_DNA"/>
</dbReference>
<dbReference type="InterPro" id="IPR049244">
    <property type="entry name" value="DUF6879"/>
</dbReference>
<sequence length="177" mass="20226">MGAEPTLEQRLRSCQRSAVHLELRDCYMRSDPRFIAWQNGVRNAPEDNDPALRPWLTLVAELVGRGVEIRRARIVSEPVSDYIEFEHHVTDANVTAGEQVRWLPRRQASDIALPGNDCWILDDRLVVFHHFGGDGELAPDDETFTDDPATVKLCSSAFEAVWERAVPHTEYHPARRR</sequence>
<proteinExistence type="predicted"/>
<keyword evidence="3" id="KW-1185">Reference proteome</keyword>
<evidence type="ECO:0000313" key="2">
    <source>
        <dbReference type="EMBL" id="GGK48097.1"/>
    </source>
</evidence>
<reference evidence="2" key="2">
    <citation type="submission" date="2020-09" db="EMBL/GenBank/DDBJ databases">
        <authorList>
            <person name="Sun Q."/>
            <person name="Ohkuma M."/>
        </authorList>
    </citation>
    <scope>NUCLEOTIDE SEQUENCE</scope>
    <source>
        <strain evidence="2">JCM 3035</strain>
    </source>
</reference>
<evidence type="ECO:0000313" key="3">
    <source>
        <dbReference type="Proteomes" id="UP000637788"/>
    </source>
</evidence>
<reference evidence="2" key="1">
    <citation type="journal article" date="2014" name="Int. J. Syst. Evol. Microbiol.">
        <title>Complete genome sequence of Corynebacterium casei LMG S-19264T (=DSM 44701T), isolated from a smear-ripened cheese.</title>
        <authorList>
            <consortium name="US DOE Joint Genome Institute (JGI-PGF)"/>
            <person name="Walter F."/>
            <person name="Albersmeier A."/>
            <person name="Kalinowski J."/>
            <person name="Ruckert C."/>
        </authorList>
    </citation>
    <scope>NUCLEOTIDE SEQUENCE</scope>
    <source>
        <strain evidence="2">JCM 3035</strain>
    </source>
</reference>
<name>A0A917QEV5_9ACTN</name>
<organism evidence="2 3">
    <name type="scientific">Streptomyces flaveus</name>
    <dbReference type="NCBI Taxonomy" id="66370"/>
    <lineage>
        <taxon>Bacteria</taxon>
        <taxon>Bacillati</taxon>
        <taxon>Actinomycetota</taxon>
        <taxon>Actinomycetes</taxon>
        <taxon>Kitasatosporales</taxon>
        <taxon>Streptomycetaceae</taxon>
        <taxon>Streptomyces</taxon>
        <taxon>Streptomyces aurantiacus group</taxon>
    </lineage>
</organism>
<gene>
    <name evidence="2" type="ORF">GCM10010094_05250</name>
</gene>
<dbReference type="AlphaFoldDB" id="A0A917QEV5"/>
<dbReference type="Proteomes" id="UP000637788">
    <property type="component" value="Unassembled WGS sequence"/>
</dbReference>
<protein>
    <recommendedName>
        <fullName evidence="1">DUF6879 domain-containing protein</fullName>
    </recommendedName>
</protein>
<feature type="domain" description="DUF6879" evidence="1">
    <location>
        <begin position="7"/>
        <end position="172"/>
    </location>
</feature>
<evidence type="ECO:0000259" key="1">
    <source>
        <dbReference type="Pfam" id="PF21806"/>
    </source>
</evidence>
<accession>A0A917QEV5</accession>